<sequence length="208" mass="23923">MELKDRLQELRGSISQRKCAENLGVKFANYNKWENGINIPNYKTLIQIADYYGVSLDYLTGRVDYKDEEYRSVCIDTGLSEQAIKGIQKVRDNSSETYDCIGMLNCILESEYNNQYTPLGDFLQYVLYPDGFVPKDVLDSLKNTSLSPEEISKICDSFRKGVKHTSKEAANASVIFWHQEYFCESDESIYDTVDICVELPEPKKLKKK</sequence>
<reference evidence="3 4" key="1">
    <citation type="submission" date="2017-05" db="EMBL/GenBank/DDBJ databases">
        <title>Butyricicoccus porcorum sp. nov. a butyrate-producing bacterium from the swine intestinal tract.</title>
        <authorList>
            <person name="Trachsel J."/>
            <person name="Humphrey S."/>
            <person name="Allen H.K."/>
        </authorList>
    </citation>
    <scope>NUCLEOTIDE SEQUENCE [LARGE SCALE GENOMIC DNA]</scope>
    <source>
        <strain evidence="3">BB10</strain>
    </source>
</reference>
<dbReference type="SUPFAM" id="SSF47413">
    <property type="entry name" value="lambda repressor-like DNA-binding domains"/>
    <property type="match status" value="1"/>
</dbReference>
<dbReference type="InterPro" id="IPR010982">
    <property type="entry name" value="Lambda_DNA-bd_dom_sf"/>
</dbReference>
<dbReference type="OrthoDB" id="9811208at2"/>
<comment type="caution">
    <text evidence="3">The sequence shown here is derived from an EMBL/GenBank/DDBJ whole genome shotgun (WGS) entry which is preliminary data.</text>
</comment>
<protein>
    <recommendedName>
        <fullName evidence="2">HTH cro/C1-type domain-containing protein</fullName>
    </recommendedName>
</protein>
<name>A0A252F170_9FIRM</name>
<dbReference type="CDD" id="cd00093">
    <property type="entry name" value="HTH_XRE"/>
    <property type="match status" value="1"/>
</dbReference>
<evidence type="ECO:0000256" key="1">
    <source>
        <dbReference type="ARBA" id="ARBA00023125"/>
    </source>
</evidence>
<dbReference type="SMART" id="SM00530">
    <property type="entry name" value="HTH_XRE"/>
    <property type="match status" value="1"/>
</dbReference>
<dbReference type="PANTHER" id="PTHR46558:SF11">
    <property type="entry name" value="HTH-TYPE TRANSCRIPTIONAL REGULATOR XRE"/>
    <property type="match status" value="1"/>
</dbReference>
<dbReference type="GO" id="GO:0003677">
    <property type="term" value="F:DNA binding"/>
    <property type="evidence" value="ECO:0007669"/>
    <property type="project" value="UniProtKB-KW"/>
</dbReference>
<dbReference type="InterPro" id="IPR001387">
    <property type="entry name" value="Cro/C1-type_HTH"/>
</dbReference>
<proteinExistence type="predicted"/>
<evidence type="ECO:0000259" key="2">
    <source>
        <dbReference type="PROSITE" id="PS50943"/>
    </source>
</evidence>
<dbReference type="Pfam" id="PF01381">
    <property type="entry name" value="HTH_3"/>
    <property type="match status" value="1"/>
</dbReference>
<gene>
    <name evidence="3" type="ORF">CBW42_12350</name>
</gene>
<dbReference type="AlphaFoldDB" id="A0A252F170"/>
<keyword evidence="4" id="KW-1185">Reference proteome</keyword>
<accession>A0A252F170</accession>
<dbReference type="Gene3D" id="1.10.260.40">
    <property type="entry name" value="lambda repressor-like DNA-binding domains"/>
    <property type="match status" value="1"/>
</dbReference>
<evidence type="ECO:0000313" key="3">
    <source>
        <dbReference type="EMBL" id="OUM19566.1"/>
    </source>
</evidence>
<keyword evidence="1" id="KW-0238">DNA-binding</keyword>
<organism evidence="3 4">
    <name type="scientific">Butyricicoccus porcorum</name>
    <dbReference type="NCBI Taxonomy" id="1945634"/>
    <lineage>
        <taxon>Bacteria</taxon>
        <taxon>Bacillati</taxon>
        <taxon>Bacillota</taxon>
        <taxon>Clostridia</taxon>
        <taxon>Eubacteriales</taxon>
        <taxon>Butyricicoccaceae</taxon>
        <taxon>Butyricicoccus</taxon>
    </lineage>
</organism>
<feature type="domain" description="HTH cro/C1-type" evidence="2">
    <location>
        <begin position="3"/>
        <end position="59"/>
    </location>
</feature>
<dbReference type="PROSITE" id="PS50943">
    <property type="entry name" value="HTH_CROC1"/>
    <property type="match status" value="1"/>
</dbReference>
<dbReference type="EMBL" id="NHOC01000014">
    <property type="protein sequence ID" value="OUM19566.1"/>
    <property type="molecule type" value="Genomic_DNA"/>
</dbReference>
<dbReference type="Proteomes" id="UP000194903">
    <property type="component" value="Unassembled WGS sequence"/>
</dbReference>
<dbReference type="RefSeq" id="WP_087022049.1">
    <property type="nucleotide sequence ID" value="NZ_CP178353.1"/>
</dbReference>
<dbReference type="PANTHER" id="PTHR46558">
    <property type="entry name" value="TRACRIPTIONAL REGULATORY PROTEIN-RELATED-RELATED"/>
    <property type="match status" value="1"/>
</dbReference>
<evidence type="ECO:0000313" key="4">
    <source>
        <dbReference type="Proteomes" id="UP000194903"/>
    </source>
</evidence>